<dbReference type="GO" id="GO:0016829">
    <property type="term" value="F:lyase activity"/>
    <property type="evidence" value="ECO:0007669"/>
    <property type="project" value="UniProtKB-KW"/>
</dbReference>
<keyword evidence="3" id="KW-0456">Lyase</keyword>
<dbReference type="Gene3D" id="3.40.50.720">
    <property type="entry name" value="NAD(P)-binding Rossmann-like Domain"/>
    <property type="match status" value="1"/>
</dbReference>
<feature type="domain" description="Polysaccharide biosynthesis protein CapD-like" evidence="2">
    <location>
        <begin position="7"/>
        <end position="297"/>
    </location>
</feature>
<gene>
    <name evidence="3" type="primary">pseB</name>
    <name evidence="3" type="ORF">Pan54_11520</name>
</gene>
<dbReference type="InterPro" id="IPR036291">
    <property type="entry name" value="NAD(P)-bd_dom_sf"/>
</dbReference>
<evidence type="ECO:0000313" key="4">
    <source>
        <dbReference type="Proteomes" id="UP000316095"/>
    </source>
</evidence>
<protein>
    <submittedName>
        <fullName evidence="3">UDP-N-acetylglucosamine 4,6-dehydratase (Inverting)</fullName>
        <ecNumber evidence="3">4.2.1.115</ecNumber>
    </submittedName>
</protein>
<keyword evidence="4" id="KW-1185">Reference proteome</keyword>
<sequence length="353" mass="39487">MLTERRVLITGGTGSLGKTLVKRILTGELGRPEKITVFSRDEAKQHDMRNELSERHAATDEVVFDDYKNLIDFRIGDIRDYESVCSAIRRCDVIFNAAAMKQVPTCEYVPGEAVLTNVMGANNIVRAISNLNLKVEIVVGISTDKACKPVNVMGMTKSIQERIFITGNLECKNTRFVNVRYGNVLASRGSVIPFFHQQILKGRAVTVTSREMTRFLLNLNSAVDVIIEAVQSGRPGETIIPIVPSARMIDLAEALIGDRKNPIEITGVRPGEKIHEILISEEEAHRTYRRNEYYAIKPMLPDLTSNPEVLLNDISKEYSSADSPMSKDQLVKLLTENCLLVDQSRPPELEMLQ</sequence>
<dbReference type="RefSeq" id="WP_146502564.1">
    <property type="nucleotide sequence ID" value="NZ_SJPG01000001.1"/>
</dbReference>
<dbReference type="InterPro" id="IPR051203">
    <property type="entry name" value="Polysaccharide_Synthase-Rel"/>
</dbReference>
<organism evidence="3 4">
    <name type="scientific">Rubinisphaera italica</name>
    <dbReference type="NCBI Taxonomy" id="2527969"/>
    <lineage>
        <taxon>Bacteria</taxon>
        <taxon>Pseudomonadati</taxon>
        <taxon>Planctomycetota</taxon>
        <taxon>Planctomycetia</taxon>
        <taxon>Planctomycetales</taxon>
        <taxon>Planctomycetaceae</taxon>
        <taxon>Rubinisphaera</taxon>
    </lineage>
</organism>
<dbReference type="AlphaFoldDB" id="A0A5C5XCC3"/>
<dbReference type="EC" id="4.2.1.115" evidence="3"/>
<evidence type="ECO:0000313" key="3">
    <source>
        <dbReference type="EMBL" id="TWT60438.1"/>
    </source>
</evidence>
<evidence type="ECO:0000256" key="1">
    <source>
        <dbReference type="ARBA" id="ARBA00007430"/>
    </source>
</evidence>
<dbReference type="PANTHER" id="PTHR43318:SF2">
    <property type="entry name" value="UDP-N-ACETYLGLUCOSAMINE 4,6-DEHYDRATASE (INVERTING)"/>
    <property type="match status" value="1"/>
</dbReference>
<dbReference type="PANTHER" id="PTHR43318">
    <property type="entry name" value="UDP-N-ACETYLGLUCOSAMINE 4,6-DEHYDRATASE"/>
    <property type="match status" value="1"/>
</dbReference>
<dbReference type="EMBL" id="SJPG01000001">
    <property type="protein sequence ID" value="TWT60438.1"/>
    <property type="molecule type" value="Genomic_DNA"/>
</dbReference>
<comment type="caution">
    <text evidence="3">The sequence shown here is derived from an EMBL/GenBank/DDBJ whole genome shotgun (WGS) entry which is preliminary data.</text>
</comment>
<dbReference type="SUPFAM" id="SSF51735">
    <property type="entry name" value="NAD(P)-binding Rossmann-fold domains"/>
    <property type="match status" value="1"/>
</dbReference>
<accession>A0A5C5XCC3</accession>
<dbReference type="Proteomes" id="UP000316095">
    <property type="component" value="Unassembled WGS sequence"/>
</dbReference>
<dbReference type="InterPro" id="IPR003869">
    <property type="entry name" value="Polysac_CapD-like"/>
</dbReference>
<comment type="similarity">
    <text evidence="1">Belongs to the polysaccharide synthase family.</text>
</comment>
<reference evidence="3 4" key="1">
    <citation type="submission" date="2019-02" db="EMBL/GenBank/DDBJ databases">
        <title>Deep-cultivation of Planctomycetes and their phenomic and genomic characterization uncovers novel biology.</title>
        <authorList>
            <person name="Wiegand S."/>
            <person name="Jogler M."/>
            <person name="Boedeker C."/>
            <person name="Pinto D."/>
            <person name="Vollmers J."/>
            <person name="Rivas-Marin E."/>
            <person name="Kohn T."/>
            <person name="Peeters S.H."/>
            <person name="Heuer A."/>
            <person name="Rast P."/>
            <person name="Oberbeckmann S."/>
            <person name="Bunk B."/>
            <person name="Jeske O."/>
            <person name="Meyerdierks A."/>
            <person name="Storesund J.E."/>
            <person name="Kallscheuer N."/>
            <person name="Luecker S."/>
            <person name="Lage O.M."/>
            <person name="Pohl T."/>
            <person name="Merkel B.J."/>
            <person name="Hornburger P."/>
            <person name="Mueller R.-W."/>
            <person name="Bruemmer F."/>
            <person name="Labrenz M."/>
            <person name="Spormann A.M."/>
            <person name="Op Den Camp H."/>
            <person name="Overmann J."/>
            <person name="Amann R."/>
            <person name="Jetten M.S.M."/>
            <person name="Mascher T."/>
            <person name="Medema M.H."/>
            <person name="Devos D.P."/>
            <person name="Kaster A.-K."/>
            <person name="Ovreas L."/>
            <person name="Rohde M."/>
            <person name="Galperin M.Y."/>
            <person name="Jogler C."/>
        </authorList>
    </citation>
    <scope>NUCLEOTIDE SEQUENCE [LARGE SCALE GENOMIC DNA]</scope>
    <source>
        <strain evidence="3 4">Pan54</strain>
    </source>
</reference>
<proteinExistence type="inferred from homology"/>
<name>A0A5C5XCC3_9PLAN</name>
<evidence type="ECO:0000259" key="2">
    <source>
        <dbReference type="Pfam" id="PF02719"/>
    </source>
</evidence>
<dbReference type="OrthoDB" id="9803111at2"/>
<dbReference type="Pfam" id="PF02719">
    <property type="entry name" value="Polysacc_synt_2"/>
    <property type="match status" value="1"/>
</dbReference>